<keyword evidence="3" id="KW-0804">Transcription</keyword>
<evidence type="ECO:0000256" key="1">
    <source>
        <dbReference type="ARBA" id="ARBA00023015"/>
    </source>
</evidence>
<dbReference type="NCBIfam" id="NF033788">
    <property type="entry name" value="HTH_metalloreg"/>
    <property type="match status" value="1"/>
</dbReference>
<feature type="domain" description="HTH arsR-type" evidence="4">
    <location>
        <begin position="8"/>
        <end position="103"/>
    </location>
</feature>
<dbReference type="EMBL" id="FWDO01000007">
    <property type="protein sequence ID" value="SLM19764.1"/>
    <property type="molecule type" value="Genomic_DNA"/>
</dbReference>
<dbReference type="SMART" id="SM00418">
    <property type="entry name" value="HTH_ARSR"/>
    <property type="match status" value="1"/>
</dbReference>
<dbReference type="GO" id="GO:0003700">
    <property type="term" value="F:DNA-binding transcription factor activity"/>
    <property type="evidence" value="ECO:0007669"/>
    <property type="project" value="InterPro"/>
</dbReference>
<dbReference type="PROSITE" id="PS50987">
    <property type="entry name" value="HTH_ARSR_2"/>
    <property type="match status" value="1"/>
</dbReference>
<evidence type="ECO:0000256" key="2">
    <source>
        <dbReference type="ARBA" id="ARBA00023125"/>
    </source>
</evidence>
<dbReference type="PANTHER" id="PTHR43132:SF2">
    <property type="entry name" value="ARSENICAL RESISTANCE OPERON REPRESSOR ARSR-RELATED"/>
    <property type="match status" value="1"/>
</dbReference>
<dbReference type="InterPro" id="IPR051011">
    <property type="entry name" value="Metal_resp_trans_reg"/>
</dbReference>
<accession>A0A3P3XUJ6</accession>
<proteinExistence type="predicted"/>
<dbReference type="InterPro" id="IPR036388">
    <property type="entry name" value="WH-like_DNA-bd_sf"/>
</dbReference>
<evidence type="ECO:0000259" key="4">
    <source>
        <dbReference type="PROSITE" id="PS50987"/>
    </source>
</evidence>
<dbReference type="AlphaFoldDB" id="A0A3P3XUJ6"/>
<evidence type="ECO:0000256" key="3">
    <source>
        <dbReference type="ARBA" id="ARBA00023163"/>
    </source>
</evidence>
<dbReference type="InterPro" id="IPR001845">
    <property type="entry name" value="HTH_ArsR_DNA-bd_dom"/>
</dbReference>
<dbReference type="CDD" id="cd00090">
    <property type="entry name" value="HTH_ARSR"/>
    <property type="match status" value="1"/>
</dbReference>
<name>A0A3P3XUJ6_9SPIR</name>
<dbReference type="GO" id="GO:0003677">
    <property type="term" value="F:DNA binding"/>
    <property type="evidence" value="ECO:0007669"/>
    <property type="project" value="UniProtKB-KW"/>
</dbReference>
<gene>
    <name evidence="5" type="ORF">SPIRO4BDMA_70186</name>
</gene>
<evidence type="ECO:0000313" key="5">
    <source>
        <dbReference type="EMBL" id="SLM19764.1"/>
    </source>
</evidence>
<keyword evidence="1" id="KW-0805">Transcription regulation</keyword>
<dbReference type="InterPro" id="IPR036390">
    <property type="entry name" value="WH_DNA-bd_sf"/>
</dbReference>
<organism evidence="5">
    <name type="scientific">uncultured spirochete</name>
    <dbReference type="NCBI Taxonomy" id="156406"/>
    <lineage>
        <taxon>Bacteria</taxon>
        <taxon>Pseudomonadati</taxon>
        <taxon>Spirochaetota</taxon>
        <taxon>Spirochaetia</taxon>
        <taxon>Spirochaetales</taxon>
        <taxon>environmental samples</taxon>
    </lineage>
</organism>
<dbReference type="PANTHER" id="PTHR43132">
    <property type="entry name" value="ARSENICAL RESISTANCE OPERON REPRESSOR ARSR-RELATED"/>
    <property type="match status" value="1"/>
</dbReference>
<dbReference type="PRINTS" id="PR00778">
    <property type="entry name" value="HTHARSR"/>
</dbReference>
<protein>
    <submittedName>
        <fullName evidence="5">Regulatory protein ArsR</fullName>
    </submittedName>
</protein>
<dbReference type="SUPFAM" id="SSF46785">
    <property type="entry name" value="Winged helix' DNA-binding domain"/>
    <property type="match status" value="1"/>
</dbReference>
<dbReference type="Gene3D" id="1.10.10.10">
    <property type="entry name" value="Winged helix-like DNA-binding domain superfamily/Winged helix DNA-binding domain"/>
    <property type="match status" value="1"/>
</dbReference>
<dbReference type="Pfam" id="PF01022">
    <property type="entry name" value="HTH_5"/>
    <property type="match status" value="1"/>
</dbReference>
<keyword evidence="2" id="KW-0238">DNA-binding</keyword>
<dbReference type="InterPro" id="IPR011991">
    <property type="entry name" value="ArsR-like_HTH"/>
</dbReference>
<reference evidence="5" key="1">
    <citation type="submission" date="2017-02" db="EMBL/GenBank/DDBJ databases">
        <authorList>
            <person name="Regsiter A."/>
            <person name="William W."/>
        </authorList>
    </citation>
    <scope>NUCLEOTIDE SEQUENCE</scope>
    <source>
        <strain evidence="5">BdmA 4</strain>
    </source>
</reference>
<sequence length="109" mass="12263">MDTTPKPCNEKQLLPYAQKYKAIGHPIRLKILCLIAQQDVPCVGDIWRCLDQPQPVVSQHLAILKRNGIVASEVKKTRRIYSISDPFIKNLIDSMITEICADSDDASTK</sequence>